<keyword evidence="1" id="KW-0732">Signal</keyword>
<dbReference type="SUPFAM" id="SSF55486">
    <property type="entry name" value="Metalloproteases ('zincins'), catalytic domain"/>
    <property type="match status" value="1"/>
</dbReference>
<evidence type="ECO:0000313" key="3">
    <source>
        <dbReference type="Proteomes" id="UP000614047"/>
    </source>
</evidence>
<dbReference type="AlphaFoldDB" id="A0A931DKI3"/>
<dbReference type="GO" id="GO:0008237">
    <property type="term" value="F:metallopeptidase activity"/>
    <property type="evidence" value="ECO:0007669"/>
    <property type="project" value="InterPro"/>
</dbReference>
<organism evidence="2 3">
    <name type="scientific">Actinomadura viridis</name>
    <dbReference type="NCBI Taxonomy" id="58110"/>
    <lineage>
        <taxon>Bacteria</taxon>
        <taxon>Bacillati</taxon>
        <taxon>Actinomycetota</taxon>
        <taxon>Actinomycetes</taxon>
        <taxon>Streptosporangiales</taxon>
        <taxon>Thermomonosporaceae</taxon>
        <taxon>Actinomadura</taxon>
    </lineage>
</organism>
<evidence type="ECO:0000256" key="1">
    <source>
        <dbReference type="SAM" id="SignalP"/>
    </source>
</evidence>
<gene>
    <name evidence="2" type="ORF">IW256_005803</name>
</gene>
<feature type="signal peptide" evidence="1">
    <location>
        <begin position="1"/>
        <end position="31"/>
    </location>
</feature>
<dbReference type="RefSeq" id="WP_197013970.1">
    <property type="nucleotide sequence ID" value="NZ_BAABES010000002.1"/>
</dbReference>
<keyword evidence="3" id="KW-1185">Reference proteome</keyword>
<dbReference type="InterPro" id="IPR024079">
    <property type="entry name" value="MetalloPept_cat_dom_sf"/>
</dbReference>
<accession>A0A931DKI3</accession>
<protein>
    <submittedName>
        <fullName evidence="2">Uncharacterized protein</fullName>
    </submittedName>
</protein>
<dbReference type="Gene3D" id="3.40.390.10">
    <property type="entry name" value="Collagenase (Catalytic Domain)"/>
    <property type="match status" value="1"/>
</dbReference>
<name>A0A931DKI3_9ACTN</name>
<feature type="chain" id="PRO_5037313333" evidence="1">
    <location>
        <begin position="32"/>
        <end position="180"/>
    </location>
</feature>
<proteinExistence type="predicted"/>
<comment type="caution">
    <text evidence="2">The sequence shown here is derived from an EMBL/GenBank/DDBJ whole genome shotgun (WGS) entry which is preliminary data.</text>
</comment>
<evidence type="ECO:0000313" key="2">
    <source>
        <dbReference type="EMBL" id="MBG6091690.1"/>
    </source>
</evidence>
<reference evidence="2" key="1">
    <citation type="submission" date="2020-11" db="EMBL/GenBank/DDBJ databases">
        <title>Sequencing the genomes of 1000 actinobacteria strains.</title>
        <authorList>
            <person name="Klenk H.-P."/>
        </authorList>
    </citation>
    <scope>NUCLEOTIDE SEQUENCE</scope>
    <source>
        <strain evidence="2">DSM 43175</strain>
    </source>
</reference>
<dbReference type="Proteomes" id="UP000614047">
    <property type="component" value="Unassembled WGS sequence"/>
</dbReference>
<sequence>MSDKMRMALYPLGVLTAGLVLFGTASTPAHAGHGGEIIGPDNNQQAVKGEDLTARGRLALQRGRGQLDRTKIDTSTGGGDIYVRDGRYGDTGRYGRMWCSKQDGNGDCDIYQITFNNSTLPATDRAYRAVGCHEFGHTGTLGHRARSADSDNNSCMRTYISDNWSGSLDSHDINAINGNA</sequence>
<dbReference type="EMBL" id="JADOUA010000001">
    <property type="protein sequence ID" value="MBG6091690.1"/>
    <property type="molecule type" value="Genomic_DNA"/>
</dbReference>